<dbReference type="GO" id="GO:0000978">
    <property type="term" value="F:RNA polymerase II cis-regulatory region sequence-specific DNA binding"/>
    <property type="evidence" value="ECO:0007669"/>
    <property type="project" value="TreeGrafter"/>
</dbReference>
<evidence type="ECO:0000256" key="4">
    <source>
        <dbReference type="ARBA" id="ARBA00023163"/>
    </source>
</evidence>
<keyword evidence="5" id="KW-0539">Nucleus</keyword>
<organism evidence="9 10">
    <name type="scientific">Rickenella mellea</name>
    <dbReference type="NCBI Taxonomy" id="50990"/>
    <lineage>
        <taxon>Eukaryota</taxon>
        <taxon>Fungi</taxon>
        <taxon>Dikarya</taxon>
        <taxon>Basidiomycota</taxon>
        <taxon>Agaricomycotina</taxon>
        <taxon>Agaricomycetes</taxon>
        <taxon>Hymenochaetales</taxon>
        <taxon>Rickenellaceae</taxon>
        <taxon>Rickenella</taxon>
    </lineage>
</organism>
<dbReference type="OrthoDB" id="1272441at2759"/>
<dbReference type="InterPro" id="IPR009072">
    <property type="entry name" value="Histone-fold"/>
</dbReference>
<dbReference type="Pfam" id="PF00808">
    <property type="entry name" value="CBFD_NFYB_HMF"/>
    <property type="match status" value="1"/>
</dbReference>
<feature type="compositionally biased region" description="Polar residues" evidence="7">
    <location>
        <begin position="1"/>
        <end position="11"/>
    </location>
</feature>
<feature type="domain" description="Transcription factor CBF/NF-Y/archaeal histone" evidence="8">
    <location>
        <begin position="63"/>
        <end position="121"/>
    </location>
</feature>
<evidence type="ECO:0000256" key="2">
    <source>
        <dbReference type="ARBA" id="ARBA00023015"/>
    </source>
</evidence>
<dbReference type="SUPFAM" id="SSF47113">
    <property type="entry name" value="Histone-fold"/>
    <property type="match status" value="1"/>
</dbReference>
<protein>
    <submittedName>
        <fullName evidence="9">Histone-fold-containing protein</fullName>
    </submittedName>
</protein>
<feature type="region of interest" description="Disordered" evidence="7">
    <location>
        <begin position="1"/>
        <end position="26"/>
    </location>
</feature>
<dbReference type="VEuPathDB" id="FungiDB:BD410DRAFT_728525"/>
<evidence type="ECO:0000256" key="5">
    <source>
        <dbReference type="ARBA" id="ARBA00023242"/>
    </source>
</evidence>
<keyword evidence="4" id="KW-0804">Transcription</keyword>
<feature type="region of interest" description="Disordered" evidence="7">
    <location>
        <begin position="141"/>
        <end position="160"/>
    </location>
</feature>
<dbReference type="STRING" id="50990.A0A4Y7PU75"/>
<dbReference type="GO" id="GO:0001228">
    <property type="term" value="F:DNA-binding transcription activator activity, RNA polymerase II-specific"/>
    <property type="evidence" value="ECO:0007669"/>
    <property type="project" value="TreeGrafter"/>
</dbReference>
<dbReference type="GO" id="GO:0016602">
    <property type="term" value="C:CCAAT-binding factor complex"/>
    <property type="evidence" value="ECO:0007669"/>
    <property type="project" value="TreeGrafter"/>
</dbReference>
<evidence type="ECO:0000313" key="10">
    <source>
        <dbReference type="Proteomes" id="UP000294933"/>
    </source>
</evidence>
<dbReference type="Proteomes" id="UP000294933">
    <property type="component" value="Unassembled WGS sequence"/>
</dbReference>
<dbReference type="CDD" id="cd22908">
    <property type="entry name" value="HFD_NFYC-like"/>
    <property type="match status" value="1"/>
</dbReference>
<dbReference type="AlphaFoldDB" id="A0A4Y7PU75"/>
<evidence type="ECO:0000259" key="8">
    <source>
        <dbReference type="Pfam" id="PF00808"/>
    </source>
</evidence>
<dbReference type="PANTHER" id="PTHR10252">
    <property type="entry name" value="HISTONE-LIKE TRANSCRIPTION FACTOR CCAAT-RELATED"/>
    <property type="match status" value="1"/>
</dbReference>
<evidence type="ECO:0000256" key="3">
    <source>
        <dbReference type="ARBA" id="ARBA00023125"/>
    </source>
</evidence>
<keyword evidence="2" id="KW-0805">Transcription regulation</keyword>
<evidence type="ECO:0000256" key="1">
    <source>
        <dbReference type="ARBA" id="ARBA00004123"/>
    </source>
</evidence>
<dbReference type="EMBL" id="ML170208">
    <property type="protein sequence ID" value="TDL18422.1"/>
    <property type="molecule type" value="Genomic_DNA"/>
</dbReference>
<evidence type="ECO:0000256" key="6">
    <source>
        <dbReference type="ARBA" id="ARBA00038129"/>
    </source>
</evidence>
<comment type="subcellular location">
    <subcellularLocation>
        <location evidence="1">Nucleus</location>
    </subcellularLocation>
</comment>
<dbReference type="GO" id="GO:0046982">
    <property type="term" value="F:protein heterodimerization activity"/>
    <property type="evidence" value="ECO:0007669"/>
    <property type="project" value="InterPro"/>
</dbReference>
<evidence type="ECO:0000256" key="7">
    <source>
        <dbReference type="SAM" id="MobiDB-lite"/>
    </source>
</evidence>
<proteinExistence type="inferred from homology"/>
<comment type="similarity">
    <text evidence="6">Belongs to the NFYC/HAP5 subunit family.</text>
</comment>
<evidence type="ECO:0000313" key="9">
    <source>
        <dbReference type="EMBL" id="TDL18422.1"/>
    </source>
</evidence>
<name>A0A4Y7PU75_9AGAM</name>
<feature type="compositionally biased region" description="Gly residues" evidence="7">
    <location>
        <begin position="143"/>
        <end position="155"/>
    </location>
</feature>
<dbReference type="InterPro" id="IPR050568">
    <property type="entry name" value="Transcr_DNA_Rep_Reg"/>
</dbReference>
<dbReference type="InterPro" id="IPR003958">
    <property type="entry name" value="CBFA_NFYB_domain"/>
</dbReference>
<accession>A0A4Y7PU75</accession>
<reference evidence="9 10" key="1">
    <citation type="submission" date="2018-06" db="EMBL/GenBank/DDBJ databases">
        <title>A transcriptomic atlas of mushroom development highlights an independent origin of complex multicellularity.</title>
        <authorList>
            <consortium name="DOE Joint Genome Institute"/>
            <person name="Krizsan K."/>
            <person name="Almasi E."/>
            <person name="Merenyi Z."/>
            <person name="Sahu N."/>
            <person name="Viragh M."/>
            <person name="Koszo T."/>
            <person name="Mondo S."/>
            <person name="Kiss B."/>
            <person name="Balint B."/>
            <person name="Kues U."/>
            <person name="Barry K."/>
            <person name="Hegedus J.C."/>
            <person name="Henrissat B."/>
            <person name="Johnson J."/>
            <person name="Lipzen A."/>
            <person name="Ohm R."/>
            <person name="Nagy I."/>
            <person name="Pangilinan J."/>
            <person name="Yan J."/>
            <person name="Xiong Y."/>
            <person name="Grigoriev I.V."/>
            <person name="Hibbett D.S."/>
            <person name="Nagy L.G."/>
        </authorList>
    </citation>
    <scope>NUCLEOTIDE SEQUENCE [LARGE SCALE GENOMIC DNA]</scope>
    <source>
        <strain evidence="9 10">SZMC22713</strain>
    </source>
</reference>
<dbReference type="Gene3D" id="1.10.20.10">
    <property type="entry name" value="Histone, subunit A"/>
    <property type="match status" value="1"/>
</dbReference>
<keyword evidence="3" id="KW-0238">DNA-binding</keyword>
<keyword evidence="10" id="KW-1185">Reference proteome</keyword>
<gene>
    <name evidence="9" type="ORF">BD410DRAFT_728525</name>
</gene>
<sequence>MQHIQQHQPQSAGGTGGGAGGQQTQTVPFVQSGEPLPEFLRSFWQRQVDTAEQETPDFRHPPLPLARIKKVMKSDPDVKVPPILFCKACEIFIAEITARAFIVADSNKRRTLSRADIAKALSKSDQFDFLIDIVPREEPFANAGGGGGSGGGSGGSSNRRTQKREEVCFFFFFTLGDRTCSFVVTHPSTSISLQGFKDSQGLFETV</sequence>
<dbReference type="PANTHER" id="PTHR10252:SF8">
    <property type="entry name" value="NUCLEAR TRANSCRIPTION FACTOR Y SUBUNIT GAMMA"/>
    <property type="match status" value="1"/>
</dbReference>
<dbReference type="FunFam" id="1.10.20.10:FF:000062">
    <property type="entry name" value="Nuclear transcription factor Y subunit C"/>
    <property type="match status" value="1"/>
</dbReference>